<dbReference type="GO" id="GO:0043103">
    <property type="term" value="P:hypoxanthine salvage"/>
    <property type="evidence" value="ECO:0007669"/>
    <property type="project" value="UniProtKB-UniRule"/>
</dbReference>
<feature type="binding site" evidence="5">
    <location>
        <position position="16"/>
    </location>
    <ligand>
        <name>Zn(2+)</name>
        <dbReference type="ChEBI" id="CHEBI:29105"/>
        <note>catalytic</note>
    </ligand>
</feature>
<dbReference type="Pfam" id="PF00962">
    <property type="entry name" value="A_deaminase"/>
    <property type="match status" value="1"/>
</dbReference>
<comment type="catalytic activity">
    <reaction evidence="5">
        <text>adenine + H2O + H(+) = hypoxanthine + NH4(+)</text>
        <dbReference type="Rhea" id="RHEA:23688"/>
        <dbReference type="ChEBI" id="CHEBI:15377"/>
        <dbReference type="ChEBI" id="CHEBI:15378"/>
        <dbReference type="ChEBI" id="CHEBI:16708"/>
        <dbReference type="ChEBI" id="CHEBI:17368"/>
        <dbReference type="ChEBI" id="CHEBI:28938"/>
        <dbReference type="EC" id="3.5.4.2"/>
    </reaction>
</comment>
<dbReference type="InterPro" id="IPR028892">
    <property type="entry name" value="ADE"/>
</dbReference>
<dbReference type="GO" id="GO:0000034">
    <property type="term" value="F:adenine deaminase activity"/>
    <property type="evidence" value="ECO:0007669"/>
    <property type="project" value="UniProtKB-UniRule"/>
</dbReference>
<dbReference type="GO" id="GO:0006146">
    <property type="term" value="P:adenine catabolic process"/>
    <property type="evidence" value="ECO:0007669"/>
    <property type="project" value="UniProtKB-UniRule"/>
</dbReference>
<dbReference type="FunFam" id="3.20.20.140:FF:000039">
    <property type="entry name" value="Adenine deaminase"/>
    <property type="match status" value="1"/>
</dbReference>
<evidence type="ECO:0000256" key="1">
    <source>
        <dbReference type="ARBA" id="ARBA00022723"/>
    </source>
</evidence>
<feature type="active site" description="Proton donor" evidence="5">
    <location>
        <position position="197"/>
    </location>
</feature>
<dbReference type="InterPro" id="IPR032466">
    <property type="entry name" value="Metal_Hydrolase"/>
</dbReference>
<dbReference type="EC" id="3.5.4.2" evidence="5"/>
<feature type="binding site" evidence="5">
    <location>
        <position position="275"/>
    </location>
    <ligand>
        <name>Zn(2+)</name>
        <dbReference type="ChEBI" id="CHEBI:29105"/>
        <note>catalytic</note>
    </ligand>
</feature>
<dbReference type="PANTHER" id="PTHR43114:SF6">
    <property type="entry name" value="ADENINE DEAMINASE"/>
    <property type="match status" value="1"/>
</dbReference>
<comment type="function">
    <text evidence="5">Catalyzes the hydrolytic deamination of adenine to hypoxanthine. Plays an important role in the purine salvage pathway and in nitrogen catabolism.</text>
</comment>
<dbReference type="Gene3D" id="3.20.20.140">
    <property type="entry name" value="Metal-dependent hydrolases"/>
    <property type="match status" value="1"/>
</dbReference>
<reference evidence="7 8" key="1">
    <citation type="submission" date="2017-10" db="EMBL/GenBank/DDBJ databases">
        <title>Nyctiphanis sp. nov., isolated from the stomach of the euphausiid Nyctiphanes simplex (Hansen, 1911) in the Gulf of California.</title>
        <authorList>
            <person name="Gomez-Gil B."/>
            <person name="Aguilar-Mendez M."/>
            <person name="Lopez-Cortes A."/>
            <person name="Gomez-Gutierrez J."/>
            <person name="Roque A."/>
            <person name="Lang E."/>
            <person name="Gonzalez-Castillo A."/>
        </authorList>
    </citation>
    <scope>NUCLEOTIDE SEQUENCE [LARGE SCALE GENOMIC DNA]</scope>
    <source>
        <strain evidence="7 8">CAIM 600</strain>
    </source>
</reference>
<evidence type="ECO:0000256" key="4">
    <source>
        <dbReference type="ARBA" id="ARBA00023080"/>
    </source>
</evidence>
<dbReference type="GO" id="GO:0008270">
    <property type="term" value="F:zinc ion binding"/>
    <property type="evidence" value="ECO:0007669"/>
    <property type="project" value="UniProtKB-UniRule"/>
</dbReference>
<dbReference type="NCBIfam" id="TIGR01430">
    <property type="entry name" value="aden_deam"/>
    <property type="match status" value="1"/>
</dbReference>
<comment type="similarity">
    <text evidence="5">Belongs to the metallo-dependent hydrolases superfamily. Adenosine and AMP deaminases family. Adenine deaminase type 2 subfamily.</text>
</comment>
<dbReference type="SUPFAM" id="SSF51556">
    <property type="entry name" value="Metallo-dependent hydrolases"/>
    <property type="match status" value="1"/>
</dbReference>
<dbReference type="HAMAP" id="MF_01962">
    <property type="entry name" value="Adenine_deaminase"/>
    <property type="match status" value="1"/>
</dbReference>
<feature type="domain" description="Adenosine deaminase" evidence="6">
    <location>
        <begin position="9"/>
        <end position="328"/>
    </location>
</feature>
<dbReference type="InterPro" id="IPR006330">
    <property type="entry name" value="Ado/ade_deaminase"/>
</dbReference>
<keyword evidence="8" id="KW-1185">Reference proteome</keyword>
<accession>A0A4Q0YTB4</accession>
<dbReference type="GO" id="GO:0005829">
    <property type="term" value="C:cytosol"/>
    <property type="evidence" value="ECO:0007669"/>
    <property type="project" value="TreeGrafter"/>
</dbReference>
<feature type="binding site" evidence="5">
    <location>
        <position position="276"/>
    </location>
    <ligand>
        <name>substrate</name>
    </ligand>
</feature>
<dbReference type="NCBIfam" id="NF006850">
    <property type="entry name" value="PRK09358.1-6"/>
    <property type="match status" value="1"/>
</dbReference>
<evidence type="ECO:0000313" key="8">
    <source>
        <dbReference type="Proteomes" id="UP000290287"/>
    </source>
</evidence>
<dbReference type="Proteomes" id="UP000290287">
    <property type="component" value="Unassembled WGS sequence"/>
</dbReference>
<dbReference type="PANTHER" id="PTHR43114">
    <property type="entry name" value="ADENINE DEAMINASE"/>
    <property type="match status" value="1"/>
</dbReference>
<keyword evidence="4 5" id="KW-0546">Nucleotide metabolism</keyword>
<evidence type="ECO:0000259" key="6">
    <source>
        <dbReference type="Pfam" id="PF00962"/>
    </source>
</evidence>
<sequence>MEDFIRKLPKVELHLHIEGSLEPELMFTLAERNNISLPYASVEEARNAYQFTDLQSFLDIYYQGANVLQTKQDFFDLTWAYLLRCQEDNVIHTEIFFDPQTHTQRGIPFATVVAGISDALEKAEKELGISSLLIMCFLRHLSEQDAFDTLEQAKPHLDKIVAVGLDSSELGHPPEKFSRVFSASRQLGLRCVAHAGEEGPPANIRSAIDDLHVERIDHGVKCASDRKLVDELARMKMPLTVCPLSNIKLCVFSSMEQHNFLYLLKKGVCVTINSDDPAFFGGYMTDNFLAVHKALNLTRPQLVQCTMNAIEACFLNQKNKKNLLKIVESYY</sequence>
<keyword evidence="2 5" id="KW-0378">Hydrolase</keyword>
<proteinExistence type="inferred from homology"/>
<evidence type="ECO:0000256" key="5">
    <source>
        <dbReference type="HAMAP-Rule" id="MF_01962"/>
    </source>
</evidence>
<organism evidence="7 8">
    <name type="scientific">Veronia nyctiphanis</name>
    <dbReference type="NCBI Taxonomy" id="1278244"/>
    <lineage>
        <taxon>Bacteria</taxon>
        <taxon>Pseudomonadati</taxon>
        <taxon>Pseudomonadota</taxon>
        <taxon>Gammaproteobacteria</taxon>
        <taxon>Vibrionales</taxon>
        <taxon>Vibrionaceae</taxon>
        <taxon>Veronia</taxon>
    </lineage>
</organism>
<dbReference type="InterPro" id="IPR001365">
    <property type="entry name" value="A_deaminase_dom"/>
</dbReference>
<evidence type="ECO:0000313" key="7">
    <source>
        <dbReference type="EMBL" id="RXJ72389.1"/>
    </source>
</evidence>
<evidence type="ECO:0000256" key="2">
    <source>
        <dbReference type="ARBA" id="ARBA00022801"/>
    </source>
</evidence>
<evidence type="ECO:0000256" key="3">
    <source>
        <dbReference type="ARBA" id="ARBA00022833"/>
    </source>
</evidence>
<dbReference type="AlphaFoldDB" id="A0A4Q0YTB4"/>
<gene>
    <name evidence="7" type="ORF">CS022_15665</name>
</gene>
<feature type="binding site" evidence="5">
    <location>
        <position position="14"/>
    </location>
    <ligand>
        <name>Zn(2+)</name>
        <dbReference type="ChEBI" id="CHEBI:29105"/>
        <note>catalytic</note>
    </ligand>
</feature>
<protein>
    <recommendedName>
        <fullName evidence="5">Adenine deaminase</fullName>
        <shortName evidence="5">ADE</shortName>
        <ecNumber evidence="5">3.5.4.2</ecNumber>
    </recommendedName>
    <alternativeName>
        <fullName evidence="5">Adenine aminohydrolase</fullName>
        <shortName evidence="5">AAH</shortName>
    </alternativeName>
</protein>
<dbReference type="GO" id="GO:0009117">
    <property type="term" value="P:nucleotide metabolic process"/>
    <property type="evidence" value="ECO:0007669"/>
    <property type="project" value="UniProtKB-KW"/>
</dbReference>
<dbReference type="EMBL" id="PEIB01000021">
    <property type="protein sequence ID" value="RXJ72389.1"/>
    <property type="molecule type" value="Genomic_DNA"/>
</dbReference>
<comment type="caution">
    <text evidence="7">The sequence shown here is derived from an EMBL/GenBank/DDBJ whole genome shotgun (WGS) entry which is preliminary data.</text>
</comment>
<dbReference type="OrthoDB" id="105475at2"/>
<feature type="binding site" evidence="5">
    <location>
        <position position="194"/>
    </location>
    <ligand>
        <name>Zn(2+)</name>
        <dbReference type="ChEBI" id="CHEBI:29105"/>
        <note>catalytic</note>
    </ligand>
</feature>
<name>A0A4Q0YTB4_9GAMM</name>
<keyword evidence="3 5" id="KW-0862">Zinc</keyword>
<feature type="site" description="Important for catalytic activity" evidence="5">
    <location>
        <position position="218"/>
    </location>
</feature>
<keyword evidence="1 5" id="KW-0479">Metal-binding</keyword>
<dbReference type="RefSeq" id="WP_129123069.1">
    <property type="nucleotide sequence ID" value="NZ_PEIB01000021.1"/>
</dbReference>
<dbReference type="CDD" id="cd01320">
    <property type="entry name" value="ADA"/>
    <property type="match status" value="1"/>
</dbReference>
<comment type="cofactor">
    <cofactor evidence="5">
        <name>Zn(2+)</name>
        <dbReference type="ChEBI" id="CHEBI:29105"/>
    </cofactor>
    <text evidence="5">Binds 1 zinc ion per subunit.</text>
</comment>